<protein>
    <submittedName>
        <fullName evidence="2">Uncharacterized protein</fullName>
    </submittedName>
</protein>
<gene>
    <name evidence="2" type="ORF">CERSUDRAFT_98828</name>
</gene>
<dbReference type="HOGENOM" id="CLU_2061217_0_0_1"/>
<evidence type="ECO:0000256" key="1">
    <source>
        <dbReference type="SAM" id="MobiDB-lite"/>
    </source>
</evidence>
<dbReference type="EMBL" id="KB445807">
    <property type="protein sequence ID" value="EMD33238.1"/>
    <property type="molecule type" value="Genomic_DNA"/>
</dbReference>
<feature type="region of interest" description="Disordered" evidence="1">
    <location>
        <begin position="1"/>
        <end position="29"/>
    </location>
</feature>
<reference evidence="2 3" key="1">
    <citation type="journal article" date="2012" name="Proc. Natl. Acad. Sci. U.S.A.">
        <title>Comparative genomics of Ceriporiopsis subvermispora and Phanerochaete chrysosporium provide insight into selective ligninolysis.</title>
        <authorList>
            <person name="Fernandez-Fueyo E."/>
            <person name="Ruiz-Duenas F.J."/>
            <person name="Ferreira P."/>
            <person name="Floudas D."/>
            <person name="Hibbett D.S."/>
            <person name="Canessa P."/>
            <person name="Larrondo L.F."/>
            <person name="James T.Y."/>
            <person name="Seelenfreund D."/>
            <person name="Lobos S."/>
            <person name="Polanco R."/>
            <person name="Tello M."/>
            <person name="Honda Y."/>
            <person name="Watanabe T."/>
            <person name="Watanabe T."/>
            <person name="Ryu J.S."/>
            <person name="Kubicek C.P."/>
            <person name="Schmoll M."/>
            <person name="Gaskell J."/>
            <person name="Hammel K.E."/>
            <person name="St John F.J."/>
            <person name="Vanden Wymelenberg A."/>
            <person name="Sabat G."/>
            <person name="Splinter BonDurant S."/>
            <person name="Syed K."/>
            <person name="Yadav J.S."/>
            <person name="Doddapaneni H."/>
            <person name="Subramanian V."/>
            <person name="Lavin J.L."/>
            <person name="Oguiza J.A."/>
            <person name="Perez G."/>
            <person name="Pisabarro A.G."/>
            <person name="Ramirez L."/>
            <person name="Santoyo F."/>
            <person name="Master E."/>
            <person name="Coutinho P.M."/>
            <person name="Henrissat B."/>
            <person name="Lombard V."/>
            <person name="Magnuson J.K."/>
            <person name="Kuees U."/>
            <person name="Hori C."/>
            <person name="Igarashi K."/>
            <person name="Samejima M."/>
            <person name="Held B.W."/>
            <person name="Barry K.W."/>
            <person name="LaButti K.M."/>
            <person name="Lapidus A."/>
            <person name="Lindquist E.A."/>
            <person name="Lucas S.M."/>
            <person name="Riley R."/>
            <person name="Salamov A.A."/>
            <person name="Hoffmeister D."/>
            <person name="Schwenk D."/>
            <person name="Hadar Y."/>
            <person name="Yarden O."/>
            <person name="de Vries R.P."/>
            <person name="Wiebenga A."/>
            <person name="Stenlid J."/>
            <person name="Eastwood D."/>
            <person name="Grigoriev I.V."/>
            <person name="Berka R.M."/>
            <person name="Blanchette R.A."/>
            <person name="Kersten P."/>
            <person name="Martinez A.T."/>
            <person name="Vicuna R."/>
            <person name="Cullen D."/>
        </authorList>
    </citation>
    <scope>NUCLEOTIDE SEQUENCE [LARGE SCALE GENOMIC DNA]</scope>
    <source>
        <strain evidence="2 3">B</strain>
    </source>
</reference>
<evidence type="ECO:0000313" key="3">
    <source>
        <dbReference type="Proteomes" id="UP000016930"/>
    </source>
</evidence>
<organism evidence="2 3">
    <name type="scientific">Ceriporiopsis subvermispora (strain B)</name>
    <name type="common">White-rot fungus</name>
    <name type="synonym">Gelatoporia subvermispora</name>
    <dbReference type="NCBI Taxonomy" id="914234"/>
    <lineage>
        <taxon>Eukaryota</taxon>
        <taxon>Fungi</taxon>
        <taxon>Dikarya</taxon>
        <taxon>Basidiomycota</taxon>
        <taxon>Agaricomycotina</taxon>
        <taxon>Agaricomycetes</taxon>
        <taxon>Polyporales</taxon>
        <taxon>Gelatoporiaceae</taxon>
        <taxon>Gelatoporia</taxon>
    </lineage>
</organism>
<name>M2Q8P9_CERS8</name>
<dbReference type="OrthoDB" id="10586655at2759"/>
<evidence type="ECO:0000313" key="2">
    <source>
        <dbReference type="EMBL" id="EMD33238.1"/>
    </source>
</evidence>
<accession>M2Q8P9</accession>
<dbReference type="Proteomes" id="UP000016930">
    <property type="component" value="Unassembled WGS sequence"/>
</dbReference>
<proteinExistence type="predicted"/>
<keyword evidence="3" id="KW-1185">Reference proteome</keyword>
<dbReference type="AlphaFoldDB" id="M2Q8P9"/>
<sequence>MSPEAPPLERDDTRDANGLSGISHLKTDGSNWPVFKTRLAWALDARDLHGHLTGEDPRPLDPLADWPAGTAPLPSLAESADAQLLLAQGEVLPLPSKDKKLDEKYTLDYRAWRKKEAKA</sequence>